<dbReference type="AlphaFoldDB" id="A0A5S6QS79"/>
<feature type="signal peptide" evidence="1">
    <location>
        <begin position="1"/>
        <end position="20"/>
    </location>
</feature>
<reference evidence="3" key="1">
    <citation type="submission" date="2019-12" db="UniProtKB">
        <authorList>
            <consortium name="WormBaseParasite"/>
        </authorList>
    </citation>
    <scope>IDENTIFICATION</scope>
</reference>
<evidence type="ECO:0000256" key="1">
    <source>
        <dbReference type="SAM" id="SignalP"/>
    </source>
</evidence>
<keyword evidence="1" id="KW-0732">Signal</keyword>
<evidence type="ECO:0000313" key="3">
    <source>
        <dbReference type="WBParaSite" id="TMUE_2000010004.1"/>
    </source>
</evidence>
<organism evidence="2 3">
    <name type="scientific">Trichuris muris</name>
    <name type="common">Mouse whipworm</name>
    <dbReference type="NCBI Taxonomy" id="70415"/>
    <lineage>
        <taxon>Eukaryota</taxon>
        <taxon>Metazoa</taxon>
        <taxon>Ecdysozoa</taxon>
        <taxon>Nematoda</taxon>
        <taxon>Enoplea</taxon>
        <taxon>Dorylaimia</taxon>
        <taxon>Trichinellida</taxon>
        <taxon>Trichuridae</taxon>
        <taxon>Trichuris</taxon>
    </lineage>
</organism>
<feature type="chain" id="PRO_5024288751" evidence="1">
    <location>
        <begin position="21"/>
        <end position="173"/>
    </location>
</feature>
<protein>
    <submittedName>
        <fullName evidence="3">EB domain-containing protein</fullName>
    </submittedName>
</protein>
<accession>A0A5S6QS79</accession>
<dbReference type="Proteomes" id="UP000046395">
    <property type="component" value="Unassembled WGS sequence"/>
</dbReference>
<evidence type="ECO:0000313" key="2">
    <source>
        <dbReference type="Proteomes" id="UP000046395"/>
    </source>
</evidence>
<name>A0A5S6QS79_TRIMR</name>
<dbReference type="WBParaSite" id="TMUE_2000010004.1">
    <property type="protein sequence ID" value="TMUE_2000010004.1"/>
    <property type="gene ID" value="WBGene00295027"/>
</dbReference>
<proteinExistence type="predicted"/>
<keyword evidence="2" id="KW-1185">Reference proteome</keyword>
<sequence>MQDWFKLLIVFATILHVVKSRHIHEERCSKDKDCGEPYKICVNGRCECNTFTRLVEGYCDPIAWTCPLGKMYKDSDGSSELCRANLKSYNDICDSGYYCNPVDDVNGQTGAITVNGICCPKHRHVGHILKANCPHETHYCHKDPYLPQLKEICCPRACNKGFYFNGFTCMARL</sequence>